<keyword evidence="5" id="KW-0808">Transferase</keyword>
<evidence type="ECO:0000256" key="6">
    <source>
        <dbReference type="ARBA" id="ARBA00022777"/>
    </source>
</evidence>
<dbReference type="PROSITE" id="PS50894">
    <property type="entry name" value="HPT"/>
    <property type="match status" value="1"/>
</dbReference>
<dbReference type="Gene3D" id="2.30.30.40">
    <property type="entry name" value="SH3 Domains"/>
    <property type="match status" value="1"/>
</dbReference>
<feature type="modified residue" description="Phosphohistidine" evidence="9">
    <location>
        <position position="44"/>
    </location>
</feature>
<protein>
    <recommendedName>
        <fullName evidence="3">Chemotaxis protein CheA</fullName>
        <ecNumber evidence="2">2.7.13.3</ecNumber>
    </recommendedName>
</protein>
<evidence type="ECO:0000313" key="13">
    <source>
        <dbReference type="EMBL" id="QIK79674.1"/>
    </source>
</evidence>
<dbReference type="Proteomes" id="UP000503222">
    <property type="component" value="Chromosome"/>
</dbReference>
<dbReference type="Pfam" id="PF01627">
    <property type="entry name" value="Hpt"/>
    <property type="match status" value="1"/>
</dbReference>
<evidence type="ECO:0000259" key="10">
    <source>
        <dbReference type="PROSITE" id="PS50109"/>
    </source>
</evidence>
<dbReference type="SUPFAM" id="SSF47226">
    <property type="entry name" value="Histidine-containing phosphotransfer domain, HPT domain"/>
    <property type="match status" value="1"/>
</dbReference>
<dbReference type="SMART" id="SM00387">
    <property type="entry name" value="HATPase_c"/>
    <property type="match status" value="1"/>
</dbReference>
<evidence type="ECO:0000256" key="3">
    <source>
        <dbReference type="ARBA" id="ARBA00021495"/>
    </source>
</evidence>
<comment type="function">
    <text evidence="8">Involved in the transmission of sensory signals from the chemoreceptors to the flagellar motors. CheA is autophosphorylated; it can transfer its phosphate group to either CheB or CheY.</text>
</comment>
<dbReference type="FunFam" id="3.30.565.10:FF:000016">
    <property type="entry name" value="Chemotaxis protein CheA, putative"/>
    <property type="match status" value="1"/>
</dbReference>
<dbReference type="InterPro" id="IPR008207">
    <property type="entry name" value="Sig_transdc_His_kin_Hpt_dom"/>
</dbReference>
<evidence type="ECO:0000256" key="7">
    <source>
        <dbReference type="ARBA" id="ARBA00023012"/>
    </source>
</evidence>
<dbReference type="InterPro" id="IPR003594">
    <property type="entry name" value="HATPase_dom"/>
</dbReference>
<feature type="domain" description="CheW-like" evidence="11">
    <location>
        <begin position="396"/>
        <end position="532"/>
    </location>
</feature>
<dbReference type="GO" id="GO:0000155">
    <property type="term" value="F:phosphorelay sensor kinase activity"/>
    <property type="evidence" value="ECO:0007669"/>
    <property type="project" value="InterPro"/>
</dbReference>
<accession>A0A6G7YSG3</accession>
<evidence type="ECO:0000313" key="14">
    <source>
        <dbReference type="Proteomes" id="UP000503222"/>
    </source>
</evidence>
<evidence type="ECO:0000256" key="2">
    <source>
        <dbReference type="ARBA" id="ARBA00012438"/>
    </source>
</evidence>
<feature type="domain" description="HPt" evidence="12">
    <location>
        <begin position="1"/>
        <end position="101"/>
    </location>
</feature>
<name>A0A6G7YSG3_9SPHN</name>
<keyword evidence="4 9" id="KW-0597">Phosphoprotein</keyword>
<dbReference type="Pfam" id="PF01584">
    <property type="entry name" value="CheW"/>
    <property type="match status" value="1"/>
</dbReference>
<dbReference type="InterPro" id="IPR002545">
    <property type="entry name" value="CheW-lke_dom"/>
</dbReference>
<dbReference type="InterPro" id="IPR051315">
    <property type="entry name" value="Bact_Chemotaxis_CheA"/>
</dbReference>
<dbReference type="PANTHER" id="PTHR43395:SF1">
    <property type="entry name" value="CHEMOTAXIS PROTEIN CHEA"/>
    <property type="match status" value="1"/>
</dbReference>
<dbReference type="GO" id="GO:0005737">
    <property type="term" value="C:cytoplasm"/>
    <property type="evidence" value="ECO:0007669"/>
    <property type="project" value="InterPro"/>
</dbReference>
<dbReference type="SUPFAM" id="SSF47384">
    <property type="entry name" value="Homodimeric domain of signal transducing histidine kinase"/>
    <property type="match status" value="1"/>
</dbReference>
<evidence type="ECO:0000256" key="4">
    <source>
        <dbReference type="ARBA" id="ARBA00022553"/>
    </source>
</evidence>
<keyword evidence="7" id="KW-0902">Two-component regulatory system</keyword>
<evidence type="ECO:0000259" key="12">
    <source>
        <dbReference type="PROSITE" id="PS50894"/>
    </source>
</evidence>
<dbReference type="InterPro" id="IPR036097">
    <property type="entry name" value="HisK_dim/P_sf"/>
</dbReference>
<dbReference type="AlphaFoldDB" id="A0A6G7YSG3"/>
<proteinExistence type="predicted"/>
<dbReference type="PANTHER" id="PTHR43395">
    <property type="entry name" value="SENSOR HISTIDINE KINASE CHEA"/>
    <property type="match status" value="1"/>
</dbReference>
<dbReference type="PRINTS" id="PR00344">
    <property type="entry name" value="BCTRLSENSOR"/>
</dbReference>
<dbReference type="GO" id="GO:0006935">
    <property type="term" value="P:chemotaxis"/>
    <property type="evidence" value="ECO:0007669"/>
    <property type="project" value="InterPro"/>
</dbReference>
<dbReference type="Pfam" id="PF02518">
    <property type="entry name" value="HATPase_c"/>
    <property type="match status" value="1"/>
</dbReference>
<dbReference type="SMART" id="SM00260">
    <property type="entry name" value="CheW"/>
    <property type="match status" value="1"/>
</dbReference>
<keyword evidence="6" id="KW-0418">Kinase</keyword>
<dbReference type="SUPFAM" id="SSF55874">
    <property type="entry name" value="ATPase domain of HSP90 chaperone/DNA topoisomerase II/histidine kinase"/>
    <property type="match status" value="1"/>
</dbReference>
<dbReference type="PROSITE" id="PS50851">
    <property type="entry name" value="CHEW"/>
    <property type="match status" value="1"/>
</dbReference>
<dbReference type="Gene3D" id="3.30.565.10">
    <property type="entry name" value="Histidine kinase-like ATPase, C-terminal domain"/>
    <property type="match status" value="1"/>
</dbReference>
<evidence type="ECO:0000256" key="9">
    <source>
        <dbReference type="PROSITE-ProRule" id="PRU00110"/>
    </source>
</evidence>
<organism evidence="13 14">
    <name type="scientific">Sphingomonas piscis</name>
    <dbReference type="NCBI Taxonomy" id="2714943"/>
    <lineage>
        <taxon>Bacteria</taxon>
        <taxon>Pseudomonadati</taxon>
        <taxon>Pseudomonadota</taxon>
        <taxon>Alphaproteobacteria</taxon>
        <taxon>Sphingomonadales</taxon>
        <taxon>Sphingomonadaceae</taxon>
        <taxon>Sphingomonas</taxon>
    </lineage>
</organism>
<evidence type="ECO:0000256" key="1">
    <source>
        <dbReference type="ARBA" id="ARBA00000085"/>
    </source>
</evidence>
<dbReference type="SMART" id="SM00073">
    <property type="entry name" value="HPT"/>
    <property type="match status" value="1"/>
</dbReference>
<dbReference type="InterPro" id="IPR036061">
    <property type="entry name" value="CheW-like_dom_sf"/>
</dbReference>
<dbReference type="InterPro" id="IPR004358">
    <property type="entry name" value="Sig_transdc_His_kin-like_C"/>
</dbReference>
<dbReference type="SUPFAM" id="SSF50341">
    <property type="entry name" value="CheW-like"/>
    <property type="match status" value="1"/>
</dbReference>
<dbReference type="KEGG" id="spii:G7077_12910"/>
<dbReference type="RefSeq" id="WP_166412059.1">
    <property type="nucleotide sequence ID" value="NZ_CP049869.1"/>
</dbReference>
<evidence type="ECO:0000259" key="11">
    <source>
        <dbReference type="PROSITE" id="PS50851"/>
    </source>
</evidence>
<evidence type="ECO:0000256" key="5">
    <source>
        <dbReference type="ARBA" id="ARBA00022679"/>
    </source>
</evidence>
<dbReference type="InterPro" id="IPR036890">
    <property type="entry name" value="HATPase_C_sf"/>
</dbReference>
<dbReference type="EMBL" id="CP049869">
    <property type="protein sequence ID" value="QIK79674.1"/>
    <property type="molecule type" value="Genomic_DNA"/>
</dbReference>
<comment type="catalytic activity">
    <reaction evidence="1">
        <text>ATP + protein L-histidine = ADP + protein N-phospho-L-histidine.</text>
        <dbReference type="EC" id="2.7.13.3"/>
    </reaction>
</comment>
<dbReference type="InterPro" id="IPR005467">
    <property type="entry name" value="His_kinase_dom"/>
</dbReference>
<dbReference type="SMART" id="SM01231">
    <property type="entry name" value="H-kinase_dim"/>
    <property type="match status" value="1"/>
</dbReference>
<dbReference type="Pfam" id="PF02895">
    <property type="entry name" value="H-kinase_dim"/>
    <property type="match status" value="1"/>
</dbReference>
<dbReference type="PROSITE" id="PS50109">
    <property type="entry name" value="HIS_KIN"/>
    <property type="match status" value="1"/>
</dbReference>
<dbReference type="CDD" id="cd00088">
    <property type="entry name" value="HPT"/>
    <property type="match status" value="1"/>
</dbReference>
<feature type="domain" description="Histidine kinase" evidence="10">
    <location>
        <begin position="190"/>
        <end position="394"/>
    </location>
</feature>
<evidence type="ECO:0000256" key="8">
    <source>
        <dbReference type="ARBA" id="ARBA00035100"/>
    </source>
</evidence>
<dbReference type="InterPro" id="IPR036641">
    <property type="entry name" value="HPT_dom_sf"/>
</dbReference>
<gene>
    <name evidence="13" type="ORF">G7077_12910</name>
</gene>
<reference evidence="13 14" key="1">
    <citation type="submission" date="2020-03" db="EMBL/GenBank/DDBJ databases">
        <title>Sphingomonas sp. nov., isolated from fish.</title>
        <authorList>
            <person name="Hyun D.-W."/>
            <person name="Bae J.-W."/>
        </authorList>
    </citation>
    <scope>NUCLEOTIDE SEQUENCE [LARGE SCALE GENOMIC DNA]</scope>
    <source>
        <strain evidence="13 14">HDW15B</strain>
    </source>
</reference>
<sequence>MDDLISDFVAECREMLEALGGEIVAWEAAPDDRARLDSIFRFVHTVKGNCGFFDFPRLEHLSHAAEDALADVRANRRSADVGLVSAVLAVIDRIGEMIGTIEAGEKIPDGDDSDLIDALAPGAETSATPTAAVVADGTVGKTATPRTIRLSVELLDRVMSGVSDMVLARNELARRLREAPGDVAVDGAFERLSLIIAEMRDSITRTRMQRIENLFVALPRMVRDLSGELGKQVLVDIDGGDVELDREMIEMIRDPLTHIIRNAVDHGIETPAERLKSGKREIGILSVSARQSGNQILIDIQDDGRGINGQRLVEKAIASGSIEKKDAGHLSPREQLALIFEPGLSTAKEVTAISGRGVGMDVVRSNVERIGGIVEVDSRLGEGTRMTLRVPLTLTIIPALTLTIGGQHFAIPRSAIEEIVRTNGDSVTREQVGGAGIATIRGRRVPEVALADVLGLESNLPSDARTLIVLRPAGGDLYALAVDRIDDHEELVVKPAAPAVMATGLYAGTTLADDGSPILLFDPAGLATVAGVKLEMHERGARVAEGQAAQNDNEVPVLLFRGLDGSRRAMRLAIVDRIEEVPIASIKKSAGRLRAQLGESILPLVGADGVDLPADKIRLFRLNDGESEIGYAFHEVIDMASIDGDVIGAEKPGEVAGVTLIGGEPAELVDAHWLFATHRAGGRRGKKMPVCKLPSDDPWMQNMLRPIVEAAGYRVIGDGVEEKADLVIASEGSDLPAEEGGRLIRLRSTPETGSADDASIYRYDRAGLLMALKTASAGGK</sequence>
<dbReference type="EC" id="2.7.13.3" evidence="2"/>
<dbReference type="InterPro" id="IPR004105">
    <property type="entry name" value="CheA-like_dim"/>
</dbReference>
<keyword evidence="14" id="KW-1185">Reference proteome</keyword>
<dbReference type="Gene3D" id="1.20.120.160">
    <property type="entry name" value="HPT domain"/>
    <property type="match status" value="1"/>
</dbReference>